<organism evidence="1">
    <name type="scientific">Zea mays</name>
    <name type="common">Maize</name>
    <dbReference type="NCBI Taxonomy" id="4577"/>
    <lineage>
        <taxon>Eukaryota</taxon>
        <taxon>Viridiplantae</taxon>
        <taxon>Streptophyta</taxon>
        <taxon>Embryophyta</taxon>
        <taxon>Tracheophyta</taxon>
        <taxon>Spermatophyta</taxon>
        <taxon>Magnoliopsida</taxon>
        <taxon>Liliopsida</taxon>
        <taxon>Poales</taxon>
        <taxon>Poaceae</taxon>
        <taxon>PACMAD clade</taxon>
        <taxon>Panicoideae</taxon>
        <taxon>Andropogonodae</taxon>
        <taxon>Andropogoneae</taxon>
        <taxon>Tripsacinae</taxon>
        <taxon>Zea</taxon>
    </lineage>
</organism>
<name>B8A258_MAIZE</name>
<evidence type="ECO:0000313" key="1">
    <source>
        <dbReference type="EMBL" id="ACL54257.1"/>
    </source>
</evidence>
<reference evidence="1" key="1">
    <citation type="journal article" date="2009" name="PLoS Genet.">
        <title>Sequencing, mapping, and analysis of 27,455 maize full-length cDNAs.</title>
        <authorList>
            <person name="Soderlund C."/>
            <person name="Descour A."/>
            <person name="Kudrna D."/>
            <person name="Bomhoff M."/>
            <person name="Boyd L."/>
            <person name="Currie J."/>
            <person name="Angelova A."/>
            <person name="Collura K."/>
            <person name="Wissotski M."/>
            <person name="Ashley E."/>
            <person name="Morrow D."/>
            <person name="Fernandes J."/>
            <person name="Walbot V."/>
            <person name="Yu Y."/>
        </authorList>
    </citation>
    <scope>NUCLEOTIDE SEQUENCE</scope>
    <source>
        <strain evidence="1">B73</strain>
    </source>
</reference>
<protein>
    <submittedName>
        <fullName evidence="1">Uncharacterized protein</fullName>
    </submittedName>
</protein>
<reference evidence="1" key="2">
    <citation type="submission" date="2012-06" db="EMBL/GenBank/DDBJ databases">
        <authorList>
            <person name="Yu Y."/>
            <person name="Currie J."/>
            <person name="Lomeli R."/>
            <person name="Angelova A."/>
            <person name="Collura K."/>
            <person name="Wissotski M."/>
            <person name="Campos D."/>
            <person name="Kudrna D."/>
            <person name="Golser W."/>
            <person name="Ashely E."/>
            <person name="Descour A."/>
            <person name="Fernandes J."/>
            <person name="Soderlund C."/>
            <person name="Walbot V."/>
        </authorList>
    </citation>
    <scope>NUCLEOTIDE SEQUENCE</scope>
    <source>
        <strain evidence="1">B73</strain>
    </source>
</reference>
<sequence>MYDVAIARNENASTIGPTIPLLDLSSSKGSETVLLPARSGSVPKITPSHTRNRARGMAVPATIAVRTFDRSPSKFVQRTGTTFWYTNERAIIGILCGAAAKFASRRELHCRFPLATTTREVKDARMPTTRTPFTAPINRWLPK</sequence>
<proteinExistence type="evidence at transcript level"/>
<accession>B8A258</accession>
<dbReference type="EMBL" id="BT055650">
    <property type="protein sequence ID" value="ACL54257.1"/>
    <property type="molecule type" value="mRNA"/>
</dbReference>
<dbReference type="AlphaFoldDB" id="B8A258"/>